<evidence type="ECO:0000259" key="10">
    <source>
        <dbReference type="Pfam" id="PF01909"/>
    </source>
</evidence>
<comment type="cofactor">
    <cofactor evidence="1">
        <name>Mg(2+)</name>
        <dbReference type="ChEBI" id="CHEBI:18420"/>
    </cofactor>
</comment>
<evidence type="ECO:0000256" key="2">
    <source>
        <dbReference type="ARBA" id="ARBA00022649"/>
    </source>
</evidence>
<evidence type="ECO:0000256" key="5">
    <source>
        <dbReference type="ARBA" id="ARBA00022723"/>
    </source>
</evidence>
<keyword evidence="5" id="KW-0479">Metal-binding</keyword>
<evidence type="ECO:0000256" key="9">
    <source>
        <dbReference type="ARBA" id="ARBA00038276"/>
    </source>
</evidence>
<dbReference type="InterPro" id="IPR002934">
    <property type="entry name" value="Polymerase_NTP_transf_dom"/>
</dbReference>
<evidence type="ECO:0000256" key="8">
    <source>
        <dbReference type="ARBA" id="ARBA00022842"/>
    </source>
</evidence>
<evidence type="ECO:0000313" key="11">
    <source>
        <dbReference type="EMBL" id="OAI20174.1"/>
    </source>
</evidence>
<dbReference type="STRING" id="980561.A1359_21330"/>
<dbReference type="GO" id="GO:0005524">
    <property type="term" value="F:ATP binding"/>
    <property type="evidence" value="ECO:0007669"/>
    <property type="project" value="UniProtKB-KW"/>
</dbReference>
<dbReference type="PANTHER" id="PTHR33571:SF12">
    <property type="entry name" value="BSL3053 PROTEIN"/>
    <property type="match status" value="1"/>
</dbReference>
<keyword evidence="4" id="KW-0548">Nucleotidyltransferase</keyword>
<dbReference type="InterPro" id="IPR043519">
    <property type="entry name" value="NT_sf"/>
</dbReference>
<comment type="caution">
    <text evidence="11">The sequence shown here is derived from an EMBL/GenBank/DDBJ whole genome shotgun (WGS) entry which is preliminary data.</text>
</comment>
<reference evidence="11 12" key="1">
    <citation type="submission" date="2016-03" db="EMBL/GenBank/DDBJ databases">
        <authorList>
            <person name="Ploux O."/>
        </authorList>
    </citation>
    <scope>NUCLEOTIDE SEQUENCE [LARGE SCALE GENOMIC DNA]</scope>
    <source>
        <strain evidence="11 12">R-45370</strain>
    </source>
</reference>
<keyword evidence="8" id="KW-0460">Magnesium</keyword>
<proteinExistence type="inferred from homology"/>
<dbReference type="Proteomes" id="UP000078476">
    <property type="component" value="Unassembled WGS sequence"/>
</dbReference>
<dbReference type="PANTHER" id="PTHR33571">
    <property type="entry name" value="SSL8005 PROTEIN"/>
    <property type="match status" value="1"/>
</dbReference>
<dbReference type="AlphaFoldDB" id="A0A177NRJ8"/>
<dbReference type="GO" id="GO:0046872">
    <property type="term" value="F:metal ion binding"/>
    <property type="evidence" value="ECO:0007669"/>
    <property type="project" value="UniProtKB-KW"/>
</dbReference>
<protein>
    <submittedName>
        <fullName evidence="11">Nucleotidyltransferase</fullName>
    </submittedName>
</protein>
<evidence type="ECO:0000256" key="1">
    <source>
        <dbReference type="ARBA" id="ARBA00001946"/>
    </source>
</evidence>
<accession>A0A177NRJ8</accession>
<sequence length="97" mass="10647">MTAILQSLKQQKDQITAIANRYHAVNIRVFGSVARGDESDDSDVDLLVDFMPGSTLLDQVGLIEALSLELGRKVDVVSGHALNKFLRKKVLQEAVLL</sequence>
<dbReference type="EMBL" id="LUUI01000053">
    <property type="protein sequence ID" value="OAI20174.1"/>
    <property type="molecule type" value="Genomic_DNA"/>
</dbReference>
<keyword evidence="7" id="KW-0067">ATP-binding</keyword>
<name>A0A177NRJ8_9GAMM</name>
<keyword evidence="6" id="KW-0547">Nucleotide-binding</keyword>
<comment type="similarity">
    <text evidence="9">Belongs to the MntA antitoxin family.</text>
</comment>
<keyword evidence="3 11" id="KW-0808">Transferase</keyword>
<dbReference type="RefSeq" id="WP_066978226.1">
    <property type="nucleotide sequence ID" value="NZ_LUUI01000053.1"/>
</dbReference>
<keyword evidence="12" id="KW-1185">Reference proteome</keyword>
<keyword evidence="2" id="KW-1277">Toxin-antitoxin system</keyword>
<dbReference type="Gene3D" id="3.30.460.10">
    <property type="entry name" value="Beta Polymerase, domain 2"/>
    <property type="match status" value="1"/>
</dbReference>
<dbReference type="SUPFAM" id="SSF81301">
    <property type="entry name" value="Nucleotidyltransferase"/>
    <property type="match status" value="1"/>
</dbReference>
<feature type="domain" description="Polymerase nucleotidyl transferase" evidence="10">
    <location>
        <begin position="21"/>
        <end position="94"/>
    </location>
</feature>
<evidence type="ECO:0000256" key="7">
    <source>
        <dbReference type="ARBA" id="ARBA00022840"/>
    </source>
</evidence>
<dbReference type="InterPro" id="IPR052038">
    <property type="entry name" value="Type-VII_TA_antitoxin"/>
</dbReference>
<dbReference type="OrthoDB" id="9809323at2"/>
<dbReference type="Pfam" id="PF01909">
    <property type="entry name" value="NTP_transf_2"/>
    <property type="match status" value="1"/>
</dbReference>
<organism evidence="11 12">
    <name type="scientific">Methylomonas lenta</name>
    <dbReference type="NCBI Taxonomy" id="980561"/>
    <lineage>
        <taxon>Bacteria</taxon>
        <taxon>Pseudomonadati</taxon>
        <taxon>Pseudomonadota</taxon>
        <taxon>Gammaproteobacteria</taxon>
        <taxon>Methylococcales</taxon>
        <taxon>Methylococcaceae</taxon>
        <taxon>Methylomonas</taxon>
    </lineage>
</organism>
<evidence type="ECO:0000256" key="4">
    <source>
        <dbReference type="ARBA" id="ARBA00022695"/>
    </source>
</evidence>
<evidence type="ECO:0000313" key="12">
    <source>
        <dbReference type="Proteomes" id="UP000078476"/>
    </source>
</evidence>
<evidence type="ECO:0000256" key="3">
    <source>
        <dbReference type="ARBA" id="ARBA00022679"/>
    </source>
</evidence>
<dbReference type="GO" id="GO:0016779">
    <property type="term" value="F:nucleotidyltransferase activity"/>
    <property type="evidence" value="ECO:0007669"/>
    <property type="project" value="UniProtKB-KW"/>
</dbReference>
<gene>
    <name evidence="11" type="ORF">A1359_21330</name>
</gene>
<evidence type="ECO:0000256" key="6">
    <source>
        <dbReference type="ARBA" id="ARBA00022741"/>
    </source>
</evidence>